<dbReference type="RefSeq" id="WP_189860345.1">
    <property type="nucleotide sequence ID" value="NZ_BMVW01000006.1"/>
</dbReference>
<feature type="region of interest" description="Disordered" evidence="1">
    <location>
        <begin position="258"/>
        <end position="286"/>
    </location>
</feature>
<feature type="transmembrane region" description="Helical" evidence="2">
    <location>
        <begin position="100"/>
        <end position="119"/>
    </location>
</feature>
<protein>
    <submittedName>
        <fullName evidence="3">Integral membrane regulator</fullName>
    </submittedName>
</protein>
<comment type="caution">
    <text evidence="3">The sequence shown here is derived from an EMBL/GenBank/DDBJ whole genome shotgun (WGS) entry which is preliminary data.</text>
</comment>
<keyword evidence="2" id="KW-0472">Membrane</keyword>
<dbReference type="AlphaFoldDB" id="A0A918UIZ4"/>
<evidence type="ECO:0000313" key="3">
    <source>
        <dbReference type="EMBL" id="GGZ13657.1"/>
    </source>
</evidence>
<feature type="transmembrane region" description="Helical" evidence="2">
    <location>
        <begin position="41"/>
        <end position="62"/>
    </location>
</feature>
<feature type="transmembrane region" description="Helical" evidence="2">
    <location>
        <begin position="226"/>
        <end position="247"/>
    </location>
</feature>
<evidence type="ECO:0000256" key="1">
    <source>
        <dbReference type="SAM" id="MobiDB-lite"/>
    </source>
</evidence>
<reference evidence="3" key="2">
    <citation type="submission" date="2020-09" db="EMBL/GenBank/DDBJ databases">
        <authorList>
            <person name="Sun Q."/>
            <person name="Ohkuma M."/>
        </authorList>
    </citation>
    <scope>NUCLEOTIDE SEQUENCE</scope>
    <source>
        <strain evidence="3">JCM 4815</strain>
    </source>
</reference>
<feature type="transmembrane region" description="Helical" evidence="2">
    <location>
        <begin position="185"/>
        <end position="206"/>
    </location>
</feature>
<proteinExistence type="predicted"/>
<feature type="compositionally biased region" description="Basic and acidic residues" evidence="1">
    <location>
        <begin position="258"/>
        <end position="271"/>
    </location>
</feature>
<reference evidence="3" key="1">
    <citation type="journal article" date="2014" name="Int. J. Syst. Evol. Microbiol.">
        <title>Complete genome sequence of Corynebacterium casei LMG S-19264T (=DSM 44701T), isolated from a smear-ripened cheese.</title>
        <authorList>
            <consortium name="US DOE Joint Genome Institute (JGI-PGF)"/>
            <person name="Walter F."/>
            <person name="Albersmeier A."/>
            <person name="Kalinowski J."/>
            <person name="Ruckert C."/>
        </authorList>
    </citation>
    <scope>NUCLEOTIDE SEQUENCE</scope>
    <source>
        <strain evidence="3">JCM 4815</strain>
    </source>
</reference>
<sequence>MTAPIPRDIPDLPVIPGVATPLPALVPARAVLPLTRRPAAAAFRALVALAAAAGVGTELLLGNPLQAASHWSVQCGALVAAVFACSASRAWTARHPVSPLLTGGTLLYALVAGMVQHLLLTRGVGAFALTGANAALGTDDMAALAGGWQAMTGPLLHTVIPLAVAADWLLLTRPGVLRPSHAMKWLLFPLAYLAFTLVRGSLLADGSPTQYLYPFLDADTYGYRSVLPNALLLGLAIYTLAIALVAVDHIRPDPLRPRQDSPLDRWAPDNRRSRRNRRGPWGRRDRWDQLPENWISSPATSGLE</sequence>
<accession>A0A918UIZ4</accession>
<dbReference type="EMBL" id="BMVW01000006">
    <property type="protein sequence ID" value="GGZ13657.1"/>
    <property type="molecule type" value="Genomic_DNA"/>
</dbReference>
<keyword evidence="2" id="KW-1133">Transmembrane helix</keyword>
<evidence type="ECO:0000256" key="2">
    <source>
        <dbReference type="SAM" id="Phobius"/>
    </source>
</evidence>
<keyword evidence="2" id="KW-0812">Transmembrane</keyword>
<gene>
    <name evidence="3" type="ORF">GCM10010365_36900</name>
</gene>
<feature type="compositionally biased region" description="Basic residues" evidence="1">
    <location>
        <begin position="272"/>
        <end position="281"/>
    </location>
</feature>
<dbReference type="Proteomes" id="UP000622166">
    <property type="component" value="Unassembled WGS sequence"/>
</dbReference>
<organism evidence="3 4">
    <name type="scientific">Streptomyces poonensis</name>
    <dbReference type="NCBI Taxonomy" id="68255"/>
    <lineage>
        <taxon>Bacteria</taxon>
        <taxon>Bacillati</taxon>
        <taxon>Actinomycetota</taxon>
        <taxon>Actinomycetes</taxon>
        <taxon>Kitasatosporales</taxon>
        <taxon>Streptomycetaceae</taxon>
        <taxon>Streptomyces</taxon>
    </lineage>
</organism>
<keyword evidence="4" id="KW-1185">Reference proteome</keyword>
<feature type="transmembrane region" description="Helical" evidence="2">
    <location>
        <begin position="155"/>
        <end position="173"/>
    </location>
</feature>
<evidence type="ECO:0000313" key="4">
    <source>
        <dbReference type="Proteomes" id="UP000622166"/>
    </source>
</evidence>
<dbReference type="NCBIfam" id="NF038065">
    <property type="entry name" value="Pr6Pr"/>
    <property type="match status" value="1"/>
</dbReference>
<name>A0A918UIZ4_9ACTN</name>
<dbReference type="InterPro" id="IPR049713">
    <property type="entry name" value="Pr6Pr-like"/>
</dbReference>
<feature type="transmembrane region" description="Helical" evidence="2">
    <location>
        <begin position="68"/>
        <end position="88"/>
    </location>
</feature>